<dbReference type="InterPro" id="IPR002513">
    <property type="entry name" value="Tn3_Tnp_DDE_dom"/>
</dbReference>
<gene>
    <name evidence="8" type="ORF">phytr_11190</name>
</gene>
<reference evidence="8 9" key="1">
    <citation type="submission" date="2018-03" db="EMBL/GenBank/DDBJ databases">
        <title>A gene transfer event suggests a long-term partnership between eustigmatophyte algae and a novel lineage of endosymbiotic bacteria.</title>
        <authorList>
            <person name="Yurchenko T."/>
            <person name="Sevcikova T."/>
            <person name="Pribyl P."/>
            <person name="El Karkouri K."/>
            <person name="Klimes V."/>
            <person name="Amaral R."/>
            <person name="Zbrankova V."/>
            <person name="Kim E."/>
            <person name="Raoult D."/>
            <person name="Santos L.M.A."/>
            <person name="Elias M."/>
        </authorList>
    </citation>
    <scope>NUCLEOTIDE SEQUENCE [LARGE SCALE GENOMIC DNA]</scope>
    <source>
        <strain evidence="8">CCALA 838</strain>
    </source>
</reference>
<protein>
    <submittedName>
        <fullName evidence="8">Transposase</fullName>
    </submittedName>
</protein>
<dbReference type="AlphaFoldDB" id="A0A2P1P9T4"/>
<dbReference type="NCBIfam" id="NF033527">
    <property type="entry name" value="transpos_Tn3"/>
    <property type="match status" value="1"/>
</dbReference>
<comment type="similarity">
    <text evidence="1">Belongs to the transposase 7 family.</text>
</comment>
<evidence type="ECO:0000256" key="3">
    <source>
        <dbReference type="ARBA" id="ARBA00023125"/>
    </source>
</evidence>
<organism evidence="8 9">
    <name type="scientific">Candidatus Phycorickettsia trachydisci</name>
    <dbReference type="NCBI Taxonomy" id="2115978"/>
    <lineage>
        <taxon>Bacteria</taxon>
        <taxon>Pseudomonadati</taxon>
        <taxon>Pseudomonadota</taxon>
        <taxon>Alphaproteobacteria</taxon>
        <taxon>Rickettsiales</taxon>
        <taxon>Rickettsiaceae</taxon>
        <taxon>Candidatus Phycorickettsia</taxon>
    </lineage>
</organism>
<keyword evidence="5" id="KW-0175">Coiled coil</keyword>
<keyword evidence="3" id="KW-0238">DNA-binding</keyword>
<dbReference type="Proteomes" id="UP000241762">
    <property type="component" value="Chromosome"/>
</dbReference>
<dbReference type="GO" id="GO:0006313">
    <property type="term" value="P:DNA transposition"/>
    <property type="evidence" value="ECO:0007669"/>
    <property type="project" value="InterPro"/>
</dbReference>
<feature type="coiled-coil region" evidence="5">
    <location>
        <begin position="528"/>
        <end position="555"/>
    </location>
</feature>
<proteinExistence type="inferred from homology"/>
<evidence type="ECO:0000256" key="5">
    <source>
        <dbReference type="SAM" id="Coils"/>
    </source>
</evidence>
<evidence type="ECO:0000256" key="2">
    <source>
        <dbReference type="ARBA" id="ARBA00022578"/>
    </source>
</evidence>
<evidence type="ECO:0000256" key="4">
    <source>
        <dbReference type="ARBA" id="ARBA00023172"/>
    </source>
</evidence>
<evidence type="ECO:0000313" key="8">
    <source>
        <dbReference type="EMBL" id="AVP88044.1"/>
    </source>
</evidence>
<dbReference type="KEGG" id="ptc:phytr_11190"/>
<dbReference type="GO" id="GO:0003677">
    <property type="term" value="F:DNA binding"/>
    <property type="evidence" value="ECO:0007669"/>
    <property type="project" value="UniProtKB-KW"/>
</dbReference>
<keyword evidence="4" id="KW-0233">DNA recombination</keyword>
<feature type="domain" description="Tn3 transposase DDE" evidence="6">
    <location>
        <begin position="594"/>
        <end position="985"/>
    </location>
</feature>
<keyword evidence="9" id="KW-1185">Reference proteome</keyword>
<evidence type="ECO:0000313" key="9">
    <source>
        <dbReference type="Proteomes" id="UP000241762"/>
    </source>
</evidence>
<dbReference type="EMBL" id="CP027845">
    <property type="protein sequence ID" value="AVP88044.1"/>
    <property type="molecule type" value="Genomic_DNA"/>
</dbReference>
<dbReference type="GO" id="GO:0004803">
    <property type="term" value="F:transposase activity"/>
    <property type="evidence" value="ECO:0007669"/>
    <property type="project" value="InterPro"/>
</dbReference>
<feature type="domain" description="DUF4158" evidence="7">
    <location>
        <begin position="10"/>
        <end position="171"/>
    </location>
</feature>
<dbReference type="Pfam" id="PF13700">
    <property type="entry name" value="DUF4158"/>
    <property type="match status" value="1"/>
</dbReference>
<sequence length="1011" mass="117784">MSTGYKRIKILSEAEIHDLYSLPKFTLEERVAFFSLNKKEKALIDKIPDIPSQVHAILQLGYFKAKGRLFSFNYEEVQADLNYVLTEYFSLELKNKSILLKAKKEANNKSILDLLNFKAFDETTREELIKQALLLARIHANHIDIFRELLSHMQIRQIVLPGYTVLQDIISLSINMELRRIESILLNSIPPEMQEFLSDMLYSESSNFSTLKIQPKNFKYAEFKNESSKALTYSKLYKVSLQLIDQLEISPKCVRYYANIAEGYNIYRLKETNKHLQKLYLICYIKQRYQQIVDNLVTTFIHHNNGFIQEASEYAQKELLDHTTHYNEILPKVSKLLRFMGEQDAEKVEHKSFWKTAYGILPKKEYVPTADYIAGKAFDFEAAKWEFYLKHAKRIKANLRVLFKALEFHNNNTKGELIDAISFLKQTFEKGLSLSKIDTELFPDQFIPKHIKKYLRNPDSQKFVYHPDKYEFYVYQSIVKEIDKGNIFCNDSTKYKSLSADLLSDKIWQNKEELIQKLGYPNIDVDILEKLEELEERLHDKILDVNKKIDSKENQYFKIKEKNLSDIKWYLTNPKAPENDEHFFDGLPNINISDLLYFVNQQTNFCRAFEHNKPRYAKQKADYEGIVACIVANGFSFGTYLMAQSCDISYSSLSNIEKNFFSIENLKEANDTIVNKIAGLKVFRSWNIFADKLLAGVDGQKFETKIDTIQSRYSSKYFGLKKGVVAFSMLLNHVPVNCKIIGANEHESHYVYDIIYNNTADIDPDVVSGDMHSVNRVNFAALDSISKSFMPNFTSPAEEAKNLKSIKPLNLYKGYMIRPTKLANKKLIIEEWDNIQRIFVSLATQESTQATIVRKLSSHKRYSRIKNALWEYDSILKSLYLLDFIDNGILRSQIRKALNRVEAYHQLRKAITKVHSGKFRGMSIVENEVWNQCSRFIANSVILYNAIILDTLLADLETQGDEKGIKYLQSISPARWQHINFIGKYEFRHVKKRININDIISQLHDNLRVTI</sequence>
<dbReference type="InterPro" id="IPR025296">
    <property type="entry name" value="DUF4158"/>
</dbReference>
<name>A0A2P1P9T4_9RICK</name>
<keyword evidence="2" id="KW-0815">Transposition</keyword>
<dbReference type="InterPro" id="IPR047653">
    <property type="entry name" value="Tn3-like_transpos"/>
</dbReference>
<accession>A0A2P1P9T4</accession>
<evidence type="ECO:0000256" key="1">
    <source>
        <dbReference type="ARBA" id="ARBA00009402"/>
    </source>
</evidence>
<dbReference type="Pfam" id="PF01526">
    <property type="entry name" value="DDE_Tnp_Tn3"/>
    <property type="match status" value="1"/>
</dbReference>
<evidence type="ECO:0000259" key="7">
    <source>
        <dbReference type="Pfam" id="PF13700"/>
    </source>
</evidence>
<evidence type="ECO:0000259" key="6">
    <source>
        <dbReference type="Pfam" id="PF01526"/>
    </source>
</evidence>
<dbReference type="OrthoDB" id="7281829at2"/>
<dbReference type="RefSeq" id="WP_106874864.1">
    <property type="nucleotide sequence ID" value="NZ_CP027845.1"/>
</dbReference>